<dbReference type="Pfam" id="PF14373">
    <property type="entry name" value="Imm_superinfect"/>
    <property type="match status" value="1"/>
</dbReference>
<dbReference type="InterPro" id="IPR016410">
    <property type="entry name" value="Phage_imm"/>
</dbReference>
<proteinExistence type="predicted"/>
<organism evidence="2">
    <name type="scientific">freshwater metagenome</name>
    <dbReference type="NCBI Taxonomy" id="449393"/>
    <lineage>
        <taxon>unclassified sequences</taxon>
        <taxon>metagenomes</taxon>
        <taxon>ecological metagenomes</taxon>
    </lineage>
</organism>
<reference evidence="2" key="1">
    <citation type="submission" date="2020-05" db="EMBL/GenBank/DDBJ databases">
        <authorList>
            <person name="Chiriac C."/>
            <person name="Salcher M."/>
            <person name="Ghai R."/>
            <person name="Kavagutti S V."/>
        </authorList>
    </citation>
    <scope>NUCLEOTIDE SEQUENCE</scope>
</reference>
<feature type="transmembrane region" description="Helical" evidence="1">
    <location>
        <begin position="12"/>
        <end position="34"/>
    </location>
</feature>
<gene>
    <name evidence="2" type="ORF">UFOPK2786_01751</name>
</gene>
<sequence length="76" mass="8508">MTMLEPESRSWTTTKIVAVIVAILTVGYMLPWALAAVRDVPHWGVFWLNLLLGWTVIGWIVALVLSLRSPSYIVKG</sequence>
<feature type="transmembrane region" description="Helical" evidence="1">
    <location>
        <begin position="46"/>
        <end position="67"/>
    </location>
</feature>
<keyword evidence="1" id="KW-1133">Transmembrane helix</keyword>
<evidence type="ECO:0000256" key="1">
    <source>
        <dbReference type="SAM" id="Phobius"/>
    </source>
</evidence>
<dbReference type="EMBL" id="CAEZYW010000339">
    <property type="protein sequence ID" value="CAB4759410.1"/>
    <property type="molecule type" value="Genomic_DNA"/>
</dbReference>
<name>A0A6J6UHV0_9ZZZZ</name>
<keyword evidence="1" id="KW-0472">Membrane</keyword>
<protein>
    <submittedName>
        <fullName evidence="2">Unannotated protein</fullName>
    </submittedName>
</protein>
<evidence type="ECO:0000313" key="2">
    <source>
        <dbReference type="EMBL" id="CAB4759410.1"/>
    </source>
</evidence>
<keyword evidence="1" id="KW-0812">Transmembrane</keyword>
<dbReference type="AlphaFoldDB" id="A0A6J6UHV0"/>
<accession>A0A6J6UHV0</accession>